<sequence length="164" mass="18252">MIIRLCEVDHVNASPQQVAALTTCEGKAISLATDCWNQDILSVPDHQFRSIVNLIQFVIFLQPARPTGNEHEPSHTSLQDMFIVPNLSCPNLKEKRICMIVDFGDRLLRNQLDGQLVAVQKITLITNMIGQPLIKPKSPTGIILNFDDAIDLLTSFYISVGTEP</sequence>
<accession>E9GWA9</accession>
<proteinExistence type="predicted"/>
<evidence type="ECO:0000313" key="1">
    <source>
        <dbReference type="EMBL" id="EFX76226.1"/>
    </source>
</evidence>
<name>E9GWA9_DAPPU</name>
<protein>
    <submittedName>
        <fullName evidence="1">Uncharacterized protein</fullName>
    </submittedName>
</protein>
<dbReference type="KEGG" id="dpx:DAPPUDRAFT_249269"/>
<dbReference type="HOGENOM" id="CLU_1620703_0_0_1"/>
<reference evidence="1 2" key="1">
    <citation type="journal article" date="2011" name="Science">
        <title>The ecoresponsive genome of Daphnia pulex.</title>
        <authorList>
            <person name="Colbourne J.K."/>
            <person name="Pfrender M.E."/>
            <person name="Gilbert D."/>
            <person name="Thomas W.K."/>
            <person name="Tucker A."/>
            <person name="Oakley T.H."/>
            <person name="Tokishita S."/>
            <person name="Aerts A."/>
            <person name="Arnold G.J."/>
            <person name="Basu M.K."/>
            <person name="Bauer D.J."/>
            <person name="Caceres C.E."/>
            <person name="Carmel L."/>
            <person name="Casola C."/>
            <person name="Choi J.H."/>
            <person name="Detter J.C."/>
            <person name="Dong Q."/>
            <person name="Dusheyko S."/>
            <person name="Eads B.D."/>
            <person name="Frohlich T."/>
            <person name="Geiler-Samerotte K.A."/>
            <person name="Gerlach D."/>
            <person name="Hatcher P."/>
            <person name="Jogdeo S."/>
            <person name="Krijgsveld J."/>
            <person name="Kriventseva E.V."/>
            <person name="Kultz D."/>
            <person name="Laforsch C."/>
            <person name="Lindquist E."/>
            <person name="Lopez J."/>
            <person name="Manak J.R."/>
            <person name="Muller J."/>
            <person name="Pangilinan J."/>
            <person name="Patwardhan R.P."/>
            <person name="Pitluck S."/>
            <person name="Pritham E.J."/>
            <person name="Rechtsteiner A."/>
            <person name="Rho M."/>
            <person name="Rogozin I.B."/>
            <person name="Sakarya O."/>
            <person name="Salamov A."/>
            <person name="Schaack S."/>
            <person name="Shapiro H."/>
            <person name="Shiga Y."/>
            <person name="Skalitzky C."/>
            <person name="Smith Z."/>
            <person name="Souvorov A."/>
            <person name="Sung W."/>
            <person name="Tang Z."/>
            <person name="Tsuchiya D."/>
            <person name="Tu H."/>
            <person name="Vos H."/>
            <person name="Wang M."/>
            <person name="Wolf Y.I."/>
            <person name="Yamagata H."/>
            <person name="Yamada T."/>
            <person name="Ye Y."/>
            <person name="Shaw J.R."/>
            <person name="Andrews J."/>
            <person name="Crease T.J."/>
            <person name="Tang H."/>
            <person name="Lucas S.M."/>
            <person name="Robertson H.M."/>
            <person name="Bork P."/>
            <person name="Koonin E.V."/>
            <person name="Zdobnov E.M."/>
            <person name="Grigoriev I.V."/>
            <person name="Lynch M."/>
            <person name="Boore J.L."/>
        </authorList>
    </citation>
    <scope>NUCLEOTIDE SEQUENCE [LARGE SCALE GENOMIC DNA]</scope>
</reference>
<dbReference type="EMBL" id="GL732570">
    <property type="protein sequence ID" value="EFX76226.1"/>
    <property type="molecule type" value="Genomic_DNA"/>
</dbReference>
<dbReference type="AlphaFoldDB" id="E9GWA9"/>
<dbReference type="Proteomes" id="UP000000305">
    <property type="component" value="Unassembled WGS sequence"/>
</dbReference>
<keyword evidence="2" id="KW-1185">Reference proteome</keyword>
<gene>
    <name evidence="1" type="ORF">DAPPUDRAFT_249269</name>
</gene>
<organism evidence="1 2">
    <name type="scientific">Daphnia pulex</name>
    <name type="common">Water flea</name>
    <dbReference type="NCBI Taxonomy" id="6669"/>
    <lineage>
        <taxon>Eukaryota</taxon>
        <taxon>Metazoa</taxon>
        <taxon>Ecdysozoa</taxon>
        <taxon>Arthropoda</taxon>
        <taxon>Crustacea</taxon>
        <taxon>Branchiopoda</taxon>
        <taxon>Diplostraca</taxon>
        <taxon>Cladocera</taxon>
        <taxon>Anomopoda</taxon>
        <taxon>Daphniidae</taxon>
        <taxon>Daphnia</taxon>
    </lineage>
</organism>
<dbReference type="InParanoid" id="E9GWA9"/>
<evidence type="ECO:0000313" key="2">
    <source>
        <dbReference type="Proteomes" id="UP000000305"/>
    </source>
</evidence>